<dbReference type="SUPFAM" id="SSF52317">
    <property type="entry name" value="Class I glutamine amidotransferase-like"/>
    <property type="match status" value="1"/>
</dbReference>
<comment type="caution">
    <text evidence="3">The sequence shown here is derived from an EMBL/GenBank/DDBJ whole genome shotgun (WGS) entry which is preliminary data.</text>
</comment>
<sequence>MTKIEDAKILIVASDGFEQSELTGPKSQLSSRGAAVHVASPDGESIRGWDQGDWGETVSADMPISQANADDYDAIVLPGGQINPDNLRSNKEALDLIQRFNQQGKPVAAICHAPWLLAETGIAKGRTMTSWESIRTDLRNAGATVVDQEVVRDGNIITSRQPGDIDAFVGEITEAVTQA</sequence>
<dbReference type="PANTHER" id="PTHR42733">
    <property type="entry name" value="DJ-1 PROTEIN"/>
    <property type="match status" value="1"/>
</dbReference>
<dbReference type="InterPro" id="IPR006286">
    <property type="entry name" value="C56_PfpI-like"/>
</dbReference>
<organism evidence="3 4">
    <name type="scientific">Parvularcula mediterranea</name>
    <dbReference type="NCBI Taxonomy" id="2732508"/>
    <lineage>
        <taxon>Bacteria</taxon>
        <taxon>Pseudomonadati</taxon>
        <taxon>Pseudomonadota</taxon>
        <taxon>Alphaproteobacteria</taxon>
        <taxon>Parvularculales</taxon>
        <taxon>Parvularculaceae</taxon>
        <taxon>Parvularcula</taxon>
    </lineage>
</organism>
<gene>
    <name evidence="3" type="ORF">HK107_11390</name>
</gene>
<evidence type="ECO:0000313" key="4">
    <source>
        <dbReference type="Proteomes" id="UP000536835"/>
    </source>
</evidence>
<keyword evidence="3" id="KW-0808">Transferase</keyword>
<dbReference type="AlphaFoldDB" id="A0A7Y3RMP6"/>
<dbReference type="NCBIfam" id="TIGR01382">
    <property type="entry name" value="PfpI"/>
    <property type="match status" value="1"/>
</dbReference>
<evidence type="ECO:0000313" key="3">
    <source>
        <dbReference type="EMBL" id="NNU16922.1"/>
    </source>
</evidence>
<dbReference type="CDD" id="cd03134">
    <property type="entry name" value="GATase1_PfpI_like"/>
    <property type="match status" value="1"/>
</dbReference>
<dbReference type="GO" id="GO:0016740">
    <property type="term" value="F:transferase activity"/>
    <property type="evidence" value="ECO:0007669"/>
    <property type="project" value="UniProtKB-KW"/>
</dbReference>
<reference evidence="3 4" key="1">
    <citation type="submission" date="2020-05" db="EMBL/GenBank/DDBJ databases">
        <title>Parvularcula mediterraneae sp. nov., isolated from polypropylene straw from shallow seawater of the seashore of Laganas in Zakynthos island, Greece.</title>
        <authorList>
            <person name="Szabo I."/>
            <person name="Al-Omari J."/>
            <person name="Rado J."/>
            <person name="Szerdahelyi G.S."/>
        </authorList>
    </citation>
    <scope>NUCLEOTIDE SEQUENCE [LARGE SCALE GENOMIC DNA]</scope>
    <source>
        <strain evidence="3 4">ZS-1/3</strain>
    </source>
</reference>
<proteinExistence type="inferred from homology"/>
<dbReference type="InterPro" id="IPR002818">
    <property type="entry name" value="DJ-1/PfpI"/>
</dbReference>
<evidence type="ECO:0000259" key="2">
    <source>
        <dbReference type="Pfam" id="PF01965"/>
    </source>
</evidence>
<dbReference type="InterPro" id="IPR029062">
    <property type="entry name" value="Class_I_gatase-like"/>
</dbReference>
<keyword evidence="3" id="KW-0315">Glutamine amidotransferase</keyword>
<accession>A0A7Y3RMP6</accession>
<dbReference type="RefSeq" id="WP_173199848.1">
    <property type="nucleotide sequence ID" value="NZ_JABFCX010000003.1"/>
</dbReference>
<dbReference type="EMBL" id="JABFCX010000003">
    <property type="protein sequence ID" value="NNU16922.1"/>
    <property type="molecule type" value="Genomic_DNA"/>
</dbReference>
<dbReference type="PANTHER" id="PTHR42733:SF12">
    <property type="entry name" value="PROTEINASE"/>
    <property type="match status" value="1"/>
</dbReference>
<dbReference type="Pfam" id="PF01965">
    <property type="entry name" value="DJ-1_PfpI"/>
    <property type="match status" value="1"/>
</dbReference>
<evidence type="ECO:0000256" key="1">
    <source>
        <dbReference type="ARBA" id="ARBA00008542"/>
    </source>
</evidence>
<dbReference type="PROSITE" id="PS51276">
    <property type="entry name" value="PEPTIDASE_C56_PFPI"/>
    <property type="match status" value="1"/>
</dbReference>
<protein>
    <submittedName>
        <fullName evidence="3">Type 1 glutamine amidotransferase</fullName>
    </submittedName>
</protein>
<comment type="similarity">
    <text evidence="1">Belongs to the peptidase C56 family.</text>
</comment>
<keyword evidence="4" id="KW-1185">Reference proteome</keyword>
<dbReference type="Gene3D" id="3.40.50.880">
    <property type="match status" value="1"/>
</dbReference>
<feature type="domain" description="DJ-1/PfpI" evidence="2">
    <location>
        <begin position="8"/>
        <end position="174"/>
    </location>
</feature>
<dbReference type="Proteomes" id="UP000536835">
    <property type="component" value="Unassembled WGS sequence"/>
</dbReference>
<name>A0A7Y3RMP6_9PROT</name>